<dbReference type="PROSITE" id="PS51186">
    <property type="entry name" value="GNAT"/>
    <property type="match status" value="1"/>
</dbReference>
<dbReference type="InterPro" id="IPR000182">
    <property type="entry name" value="GNAT_dom"/>
</dbReference>
<dbReference type="CDD" id="cd04301">
    <property type="entry name" value="NAT_SF"/>
    <property type="match status" value="1"/>
</dbReference>
<dbReference type="Pfam" id="PF00583">
    <property type="entry name" value="Acetyltransf_1"/>
    <property type="match status" value="1"/>
</dbReference>
<accession>A0AAQ3M4J6</accession>
<organism evidence="3 4">
    <name type="scientific">Acrodontium crateriforme</name>
    <dbReference type="NCBI Taxonomy" id="150365"/>
    <lineage>
        <taxon>Eukaryota</taxon>
        <taxon>Fungi</taxon>
        <taxon>Dikarya</taxon>
        <taxon>Ascomycota</taxon>
        <taxon>Pezizomycotina</taxon>
        <taxon>Dothideomycetes</taxon>
        <taxon>Dothideomycetidae</taxon>
        <taxon>Mycosphaerellales</taxon>
        <taxon>Teratosphaeriaceae</taxon>
        <taxon>Acrodontium</taxon>
    </lineage>
</organism>
<sequence length="248" mass="26847">MAADTAPEPLTQAPKQKLNGQHLPGPTVNGQPTVATLLNPDELASSPLLDSLGTMINAAFTAGHSTKNILGGTKRLNQPSDLPVQIGSSPGTFTVLVTDAHESNPRVLGTVSAKPYSVPLDIARNGTKKSAFLRLVAPTRRAPRAPVVELWELKFLAVDPSLQRQGLAVFLLDLAEAEVRRRSEAKRSVDVEPGTDVELVMVLTTIDELVGPFYMRRGYELDYKSFQDIGYMGTEVGFTIAHYSKLLN</sequence>
<keyword evidence="4" id="KW-1185">Reference proteome</keyword>
<name>A0AAQ3M4J6_9PEZI</name>
<protein>
    <recommendedName>
        <fullName evidence="2">N-acetyltransferase domain-containing protein</fullName>
    </recommendedName>
</protein>
<reference evidence="3 4" key="1">
    <citation type="submission" date="2023-11" db="EMBL/GenBank/DDBJ databases">
        <title>An acidophilic fungus is an integral part of prey digestion in a carnivorous sundew plant.</title>
        <authorList>
            <person name="Tsai I.J."/>
        </authorList>
    </citation>
    <scope>NUCLEOTIDE SEQUENCE [LARGE SCALE GENOMIC DNA]</scope>
    <source>
        <strain evidence="3">169a</strain>
    </source>
</reference>
<dbReference type="Gene3D" id="3.40.630.30">
    <property type="match status" value="1"/>
</dbReference>
<evidence type="ECO:0000256" key="1">
    <source>
        <dbReference type="SAM" id="MobiDB-lite"/>
    </source>
</evidence>
<gene>
    <name evidence="3" type="ORF">R9X50_00433500</name>
</gene>
<feature type="domain" description="N-acetyltransferase" evidence="2">
    <location>
        <begin position="72"/>
        <end position="237"/>
    </location>
</feature>
<evidence type="ECO:0000259" key="2">
    <source>
        <dbReference type="PROSITE" id="PS51186"/>
    </source>
</evidence>
<evidence type="ECO:0000313" key="4">
    <source>
        <dbReference type="Proteomes" id="UP001303373"/>
    </source>
</evidence>
<proteinExistence type="predicted"/>
<dbReference type="GO" id="GO:0016747">
    <property type="term" value="F:acyltransferase activity, transferring groups other than amino-acyl groups"/>
    <property type="evidence" value="ECO:0007669"/>
    <property type="project" value="InterPro"/>
</dbReference>
<feature type="region of interest" description="Disordered" evidence="1">
    <location>
        <begin position="1"/>
        <end position="28"/>
    </location>
</feature>
<dbReference type="InterPro" id="IPR016181">
    <property type="entry name" value="Acyl_CoA_acyltransferase"/>
</dbReference>
<evidence type="ECO:0000313" key="3">
    <source>
        <dbReference type="EMBL" id="WPH01489.1"/>
    </source>
</evidence>
<dbReference type="EMBL" id="CP138585">
    <property type="protein sequence ID" value="WPH01489.1"/>
    <property type="molecule type" value="Genomic_DNA"/>
</dbReference>
<dbReference type="Proteomes" id="UP001303373">
    <property type="component" value="Chromosome 6"/>
</dbReference>
<dbReference type="AlphaFoldDB" id="A0AAQ3M4J6"/>
<dbReference type="SUPFAM" id="SSF55729">
    <property type="entry name" value="Acyl-CoA N-acyltransferases (Nat)"/>
    <property type="match status" value="1"/>
</dbReference>